<organism evidence="1">
    <name type="scientific">bioreactor metagenome</name>
    <dbReference type="NCBI Taxonomy" id="1076179"/>
    <lineage>
        <taxon>unclassified sequences</taxon>
        <taxon>metagenomes</taxon>
        <taxon>ecological metagenomes</taxon>
    </lineage>
</organism>
<dbReference type="EMBL" id="VSSQ01014607">
    <property type="protein sequence ID" value="MPM54011.1"/>
    <property type="molecule type" value="Genomic_DNA"/>
</dbReference>
<evidence type="ECO:0000313" key="1">
    <source>
        <dbReference type="EMBL" id="MPM54011.1"/>
    </source>
</evidence>
<protein>
    <submittedName>
        <fullName evidence="1">Uncharacterized protein</fullName>
    </submittedName>
</protein>
<proteinExistence type="predicted"/>
<dbReference type="AlphaFoldDB" id="A0A645ANY7"/>
<gene>
    <name evidence="1" type="ORF">SDC9_100783</name>
</gene>
<comment type="caution">
    <text evidence="1">The sequence shown here is derived from an EMBL/GenBank/DDBJ whole genome shotgun (WGS) entry which is preliminary data.</text>
</comment>
<name>A0A645ANY7_9ZZZZ</name>
<reference evidence="1" key="1">
    <citation type="submission" date="2019-08" db="EMBL/GenBank/DDBJ databases">
        <authorList>
            <person name="Kucharzyk K."/>
            <person name="Murdoch R.W."/>
            <person name="Higgins S."/>
            <person name="Loffler F."/>
        </authorList>
    </citation>
    <scope>NUCLEOTIDE SEQUENCE</scope>
</reference>
<sequence>MKFLTKYLNKEDFFNMLIEGEIFMYSYHDFKWEDISNFAKEYKIHIEQIKKGTEEYKKYGECAAKLIGRKTKIFSFSFNSNESIEIEAHSEEKARIKLVDILFSKGYIKLDKFEG</sequence>
<accession>A0A645ANY7</accession>